<organism evidence="8 9">
    <name type="scientific">Dimargaris verticillata</name>
    <dbReference type="NCBI Taxonomy" id="2761393"/>
    <lineage>
        <taxon>Eukaryota</taxon>
        <taxon>Fungi</taxon>
        <taxon>Fungi incertae sedis</taxon>
        <taxon>Zoopagomycota</taxon>
        <taxon>Kickxellomycotina</taxon>
        <taxon>Dimargaritomycetes</taxon>
        <taxon>Dimargaritales</taxon>
        <taxon>Dimargaritaceae</taxon>
        <taxon>Dimargaris</taxon>
    </lineage>
</organism>
<dbReference type="EMBL" id="JANBQB010000059">
    <property type="protein sequence ID" value="KAJ1983348.1"/>
    <property type="molecule type" value="Genomic_DNA"/>
</dbReference>
<feature type="domain" description="Protein kinase" evidence="7">
    <location>
        <begin position="426"/>
        <end position="688"/>
    </location>
</feature>
<dbReference type="Pfam" id="PF00069">
    <property type="entry name" value="Pkinase"/>
    <property type="match status" value="1"/>
</dbReference>
<name>A0A9W8B4X7_9FUNG</name>
<comment type="similarity">
    <text evidence="1">Belongs to the protein kinase superfamily. CAMK Ser/Thr protein kinase family. CHEK2 subfamily.</text>
</comment>
<dbReference type="Pfam" id="PF00498">
    <property type="entry name" value="FHA"/>
    <property type="match status" value="1"/>
</dbReference>
<keyword evidence="3 4" id="KW-0067">ATP-binding</keyword>
<evidence type="ECO:0000259" key="7">
    <source>
        <dbReference type="PROSITE" id="PS50011"/>
    </source>
</evidence>
<feature type="domain" description="FHA" evidence="6">
    <location>
        <begin position="317"/>
        <end position="369"/>
    </location>
</feature>
<feature type="region of interest" description="Disordered" evidence="5">
    <location>
        <begin position="841"/>
        <end position="879"/>
    </location>
</feature>
<dbReference type="PANTHER" id="PTHR24347">
    <property type="entry name" value="SERINE/THREONINE-PROTEIN KINASE"/>
    <property type="match status" value="1"/>
</dbReference>
<accession>A0A9W8B4X7</accession>
<comment type="caution">
    <text evidence="8">The sequence shown here is derived from an EMBL/GenBank/DDBJ whole genome shotgun (WGS) entry which is preliminary data.</text>
</comment>
<protein>
    <submittedName>
        <fullName evidence="8">Serine/threonine protein kinase</fullName>
        <ecNumber evidence="8">2.7.11.1</ecNumber>
    </submittedName>
</protein>
<dbReference type="InterPro" id="IPR017441">
    <property type="entry name" value="Protein_kinase_ATP_BS"/>
</dbReference>
<evidence type="ECO:0000256" key="5">
    <source>
        <dbReference type="SAM" id="MobiDB-lite"/>
    </source>
</evidence>
<dbReference type="InterPro" id="IPR008984">
    <property type="entry name" value="SMAD_FHA_dom_sf"/>
</dbReference>
<proteinExistence type="inferred from homology"/>
<dbReference type="PROSITE" id="PS50011">
    <property type="entry name" value="PROTEIN_KINASE_DOM"/>
    <property type="match status" value="1"/>
</dbReference>
<dbReference type="SUPFAM" id="SSF49879">
    <property type="entry name" value="SMAD/FHA domain"/>
    <property type="match status" value="1"/>
</dbReference>
<dbReference type="InterPro" id="IPR000719">
    <property type="entry name" value="Prot_kinase_dom"/>
</dbReference>
<dbReference type="SMART" id="SM00220">
    <property type="entry name" value="S_TKc"/>
    <property type="match status" value="1"/>
</dbReference>
<dbReference type="EC" id="2.7.11.1" evidence="8"/>
<dbReference type="InterPro" id="IPR011009">
    <property type="entry name" value="Kinase-like_dom_sf"/>
</dbReference>
<dbReference type="InterPro" id="IPR000253">
    <property type="entry name" value="FHA_dom"/>
</dbReference>
<dbReference type="FunFam" id="1.10.510.10:FF:000571">
    <property type="entry name" value="Maternal embryonic leucine zipper kinase"/>
    <property type="match status" value="1"/>
</dbReference>
<dbReference type="InterPro" id="IPR008271">
    <property type="entry name" value="Ser/Thr_kinase_AS"/>
</dbReference>
<evidence type="ECO:0000259" key="6">
    <source>
        <dbReference type="PROSITE" id="PS50006"/>
    </source>
</evidence>
<dbReference type="PROSITE" id="PS00108">
    <property type="entry name" value="PROTEIN_KINASE_ST"/>
    <property type="match status" value="1"/>
</dbReference>
<dbReference type="PROSITE" id="PS50006">
    <property type="entry name" value="FHA_DOMAIN"/>
    <property type="match status" value="1"/>
</dbReference>
<dbReference type="Proteomes" id="UP001151582">
    <property type="component" value="Unassembled WGS sequence"/>
</dbReference>
<dbReference type="GO" id="GO:0005524">
    <property type="term" value="F:ATP binding"/>
    <property type="evidence" value="ECO:0007669"/>
    <property type="project" value="UniProtKB-UniRule"/>
</dbReference>
<keyword evidence="8" id="KW-0808">Transferase</keyword>
<dbReference type="GO" id="GO:0004674">
    <property type="term" value="F:protein serine/threonine kinase activity"/>
    <property type="evidence" value="ECO:0007669"/>
    <property type="project" value="UniProtKB-KW"/>
</dbReference>
<dbReference type="CDD" id="cd05117">
    <property type="entry name" value="STKc_CAMK"/>
    <property type="match status" value="1"/>
</dbReference>
<dbReference type="PROSITE" id="PS00107">
    <property type="entry name" value="PROTEIN_KINASE_ATP"/>
    <property type="match status" value="1"/>
</dbReference>
<evidence type="ECO:0000256" key="1">
    <source>
        <dbReference type="ARBA" id="ARBA00005575"/>
    </source>
</evidence>
<dbReference type="OrthoDB" id="407410at2759"/>
<feature type="compositionally biased region" description="Pro residues" evidence="5">
    <location>
        <begin position="92"/>
        <end position="110"/>
    </location>
</feature>
<dbReference type="Gene3D" id="1.10.510.10">
    <property type="entry name" value="Transferase(Phosphotransferase) domain 1"/>
    <property type="match status" value="1"/>
</dbReference>
<feature type="compositionally biased region" description="Low complexity" evidence="5">
    <location>
        <begin position="111"/>
        <end position="122"/>
    </location>
</feature>
<dbReference type="AlphaFoldDB" id="A0A9W8B4X7"/>
<dbReference type="SUPFAM" id="SSF56112">
    <property type="entry name" value="Protein kinase-like (PK-like)"/>
    <property type="match status" value="1"/>
</dbReference>
<dbReference type="Gene3D" id="3.30.200.20">
    <property type="entry name" value="Phosphorylase Kinase, domain 1"/>
    <property type="match status" value="1"/>
</dbReference>
<reference evidence="8" key="1">
    <citation type="submission" date="2022-07" db="EMBL/GenBank/DDBJ databases">
        <title>Phylogenomic reconstructions and comparative analyses of Kickxellomycotina fungi.</title>
        <authorList>
            <person name="Reynolds N.K."/>
            <person name="Stajich J.E."/>
            <person name="Barry K."/>
            <person name="Grigoriev I.V."/>
            <person name="Crous P."/>
            <person name="Smith M.E."/>
        </authorList>
    </citation>
    <scope>NUCLEOTIDE SEQUENCE</scope>
    <source>
        <strain evidence="8">RSA 567</strain>
    </source>
</reference>
<evidence type="ECO:0000256" key="2">
    <source>
        <dbReference type="ARBA" id="ARBA00022741"/>
    </source>
</evidence>
<feature type="binding site" evidence="4">
    <location>
        <position position="455"/>
    </location>
    <ligand>
        <name>ATP</name>
        <dbReference type="ChEBI" id="CHEBI:30616"/>
    </ligand>
</feature>
<evidence type="ECO:0000313" key="9">
    <source>
        <dbReference type="Proteomes" id="UP001151582"/>
    </source>
</evidence>
<evidence type="ECO:0000256" key="3">
    <source>
        <dbReference type="ARBA" id="ARBA00022840"/>
    </source>
</evidence>
<dbReference type="Gene3D" id="2.60.200.20">
    <property type="match status" value="1"/>
</dbReference>
<keyword evidence="9" id="KW-1185">Reference proteome</keyword>
<keyword evidence="8" id="KW-0723">Serine/threonine-protein kinase</keyword>
<sequence length="922" mass="100740">MEDSFQPNPSFLNSASELADSRASGGRFFASLNSIQSVTESQLGLQSPPLPDGFLADAQHNTELARASGSTASRQLRLGLDNRSRSHVPTTAPVPFPGNPPPRADYPSPAPDYALPQHQQPPLDGPLPPPAFRFASSFHSLTSSSVLLEQITASGAFPVPPTDSVVFDLPAAPPRPAEPHSHSAVLSALRSHQAARHCNLLTVPASGSAHPTPLFQPLRPPDLPTAMLTGLPDNDIPTLAPGPSEELLLPPLSQDASPQALNCRELRHSLDRLHERGQTVSSASKDVWGVLLSLSPKYPTVQLTKRSDHTAGDKCGYLLGRHRECDIRFNHPQISNRHCLIYSMRTEGMETVHLEDLSTNGTFINGVKIPRHEPRLLKDGDMIKLTVYQDPNAQALDTDESFLFQHVSIHRLTNLNDAVAPFHRNYMLLHPLGSGSFADVHIAVNRLTGEQFAVKVINKKRFQLNPRVIATARAEFGILMTMTHPCVIAIHGVYDEDDSLYMVLEYARDGELFDEIVQRQGFTETETRRIFFQLFMAIKYLHDRGVVHRDLKPENILLADREALLLKLTDFGLAKVVREDAFMKTLCGTPNYVAPEVLVPGHERAYSKAVDMWSLGVILYICLCGFPPFSDDFAPPAMQYQIKNAIYRFLSPKWDTISDGAKDLVTRLLQKDPEQRLTVEQALEHPWMQLGHNGSCYTLDRVPFPLPGLEAGFDAQVKTQNDGSLPGYDAILGVMDPDAHGALPAQALTDLRHADSHLSLGNSPEKPNGSHAAHLEPVKRKWSQLSSASFSQGAALPLFEGHPPVALYSQESNLFASSRAGGPPLLPADSVGADQTALHLQPSDSEHGQDNGSPPTADDNSDAMQLSTHGVPSPATPHTAMAVDTVDAPIQQHSPGTTDRVLPTPAATIRAKTCPDWKRFKA</sequence>
<evidence type="ECO:0000256" key="4">
    <source>
        <dbReference type="PROSITE-ProRule" id="PRU10141"/>
    </source>
</evidence>
<keyword evidence="8" id="KW-0418">Kinase</keyword>
<feature type="region of interest" description="Disordered" evidence="5">
    <location>
        <begin position="40"/>
        <end position="124"/>
    </location>
</feature>
<gene>
    <name evidence="8" type="primary">DUN1</name>
    <name evidence="8" type="ORF">H4R34_001334</name>
</gene>
<evidence type="ECO:0000313" key="8">
    <source>
        <dbReference type="EMBL" id="KAJ1983348.1"/>
    </source>
</evidence>
<dbReference type="SMART" id="SM00240">
    <property type="entry name" value="FHA"/>
    <property type="match status" value="1"/>
</dbReference>
<keyword evidence="2 4" id="KW-0547">Nucleotide-binding</keyword>